<protein>
    <submittedName>
        <fullName evidence="2">Uncharacterized protein</fullName>
    </submittedName>
</protein>
<feature type="region of interest" description="Disordered" evidence="1">
    <location>
        <begin position="1"/>
        <end position="114"/>
    </location>
</feature>
<feature type="compositionally biased region" description="Polar residues" evidence="1">
    <location>
        <begin position="154"/>
        <end position="165"/>
    </location>
</feature>
<feature type="compositionally biased region" description="Basic residues" evidence="1">
    <location>
        <begin position="33"/>
        <end position="48"/>
    </location>
</feature>
<sequence length="198" mass="21329">MPPTLRSFAPSTPQRTSTPAPTDSEPVALTPRKSPHCKTCGRPRKGHPLRACEAESPPVDSPLKSATQSPRPKNLIDALEAMNLEERDRKEKRERRKSAQRPNPPFPSLPSISTVTGEILESLLVPGLLDDDGSDHGADDSVKQEAVIRWRETSVVTPGTGTSQPAIVESSADGPPLPEEEVTPTKKRLRGGVGKQAV</sequence>
<dbReference type="AlphaFoldDB" id="A0A8H6X691"/>
<reference evidence="2" key="1">
    <citation type="submission" date="2020-05" db="EMBL/GenBank/DDBJ databases">
        <title>Mycena genomes resolve the evolution of fungal bioluminescence.</title>
        <authorList>
            <person name="Tsai I.J."/>
        </authorList>
    </citation>
    <scope>NUCLEOTIDE SEQUENCE</scope>
    <source>
        <strain evidence="2">160909Yilan</strain>
    </source>
</reference>
<keyword evidence="3" id="KW-1185">Reference proteome</keyword>
<feature type="region of interest" description="Disordered" evidence="1">
    <location>
        <begin position="153"/>
        <end position="198"/>
    </location>
</feature>
<organism evidence="2 3">
    <name type="scientific">Mycena sanguinolenta</name>
    <dbReference type="NCBI Taxonomy" id="230812"/>
    <lineage>
        <taxon>Eukaryota</taxon>
        <taxon>Fungi</taxon>
        <taxon>Dikarya</taxon>
        <taxon>Basidiomycota</taxon>
        <taxon>Agaricomycotina</taxon>
        <taxon>Agaricomycetes</taxon>
        <taxon>Agaricomycetidae</taxon>
        <taxon>Agaricales</taxon>
        <taxon>Marasmiineae</taxon>
        <taxon>Mycenaceae</taxon>
        <taxon>Mycena</taxon>
    </lineage>
</organism>
<gene>
    <name evidence="2" type="ORF">MSAN_02341800</name>
</gene>
<evidence type="ECO:0000313" key="2">
    <source>
        <dbReference type="EMBL" id="KAF7335310.1"/>
    </source>
</evidence>
<dbReference type="EMBL" id="JACAZH010000041">
    <property type="protein sequence ID" value="KAF7335310.1"/>
    <property type="molecule type" value="Genomic_DNA"/>
</dbReference>
<feature type="compositionally biased region" description="Polar residues" evidence="1">
    <location>
        <begin position="9"/>
        <end position="21"/>
    </location>
</feature>
<accession>A0A8H6X691</accession>
<name>A0A8H6X691_9AGAR</name>
<dbReference type="OrthoDB" id="3263613at2759"/>
<proteinExistence type="predicted"/>
<dbReference type="Proteomes" id="UP000623467">
    <property type="component" value="Unassembled WGS sequence"/>
</dbReference>
<comment type="caution">
    <text evidence="2">The sequence shown here is derived from an EMBL/GenBank/DDBJ whole genome shotgun (WGS) entry which is preliminary data.</text>
</comment>
<evidence type="ECO:0000313" key="3">
    <source>
        <dbReference type="Proteomes" id="UP000623467"/>
    </source>
</evidence>
<evidence type="ECO:0000256" key="1">
    <source>
        <dbReference type="SAM" id="MobiDB-lite"/>
    </source>
</evidence>